<evidence type="ECO:0000313" key="2">
    <source>
        <dbReference type="EMBL" id="KAG0476353.1"/>
    </source>
</evidence>
<dbReference type="AlphaFoldDB" id="A0A835QR88"/>
<accession>A0A835QR88</accession>
<name>A0A835QR88_VANPL</name>
<keyword evidence="3" id="KW-1185">Reference proteome</keyword>
<proteinExistence type="predicted"/>
<gene>
    <name evidence="2" type="ORF">HPP92_013194</name>
</gene>
<sequence length="141" mass="15383">MVIYAAMILQSHMYSRVGSILHLQSQTAVCSIELSASDLLYVLGPWTDCSHGSCILWMCYKEISVKHRKLKHLYLVSTDEFGNSKFRSVSPLCRILWRRDGRQSSGKEFVDGSGGRVVAEAGGSALVSAGGRPRGSGEDGD</sequence>
<comment type="caution">
    <text evidence="2">The sequence shown here is derived from an EMBL/GenBank/DDBJ whole genome shotgun (WGS) entry which is preliminary data.</text>
</comment>
<organism evidence="2 3">
    <name type="scientific">Vanilla planifolia</name>
    <name type="common">Vanilla</name>
    <dbReference type="NCBI Taxonomy" id="51239"/>
    <lineage>
        <taxon>Eukaryota</taxon>
        <taxon>Viridiplantae</taxon>
        <taxon>Streptophyta</taxon>
        <taxon>Embryophyta</taxon>
        <taxon>Tracheophyta</taxon>
        <taxon>Spermatophyta</taxon>
        <taxon>Magnoliopsida</taxon>
        <taxon>Liliopsida</taxon>
        <taxon>Asparagales</taxon>
        <taxon>Orchidaceae</taxon>
        <taxon>Vanilloideae</taxon>
        <taxon>Vanilleae</taxon>
        <taxon>Vanilla</taxon>
    </lineage>
</organism>
<evidence type="ECO:0000256" key="1">
    <source>
        <dbReference type="SAM" id="MobiDB-lite"/>
    </source>
</evidence>
<dbReference type="Proteomes" id="UP000636800">
    <property type="component" value="Chromosome 6"/>
</dbReference>
<evidence type="ECO:0000313" key="3">
    <source>
        <dbReference type="Proteomes" id="UP000636800"/>
    </source>
</evidence>
<protein>
    <submittedName>
        <fullName evidence="2">Uncharacterized protein</fullName>
    </submittedName>
</protein>
<dbReference type="OrthoDB" id="1621991at2759"/>
<dbReference type="EMBL" id="JADCNL010000006">
    <property type="protein sequence ID" value="KAG0476353.1"/>
    <property type="molecule type" value="Genomic_DNA"/>
</dbReference>
<reference evidence="2 3" key="1">
    <citation type="journal article" date="2020" name="Nat. Food">
        <title>A phased Vanilla planifolia genome enables genetic improvement of flavour and production.</title>
        <authorList>
            <person name="Hasing T."/>
            <person name="Tang H."/>
            <person name="Brym M."/>
            <person name="Khazi F."/>
            <person name="Huang T."/>
            <person name="Chambers A.H."/>
        </authorList>
    </citation>
    <scope>NUCLEOTIDE SEQUENCE [LARGE SCALE GENOMIC DNA]</scope>
    <source>
        <tissue evidence="2">Leaf</tissue>
    </source>
</reference>
<feature type="region of interest" description="Disordered" evidence="1">
    <location>
        <begin position="122"/>
        <end position="141"/>
    </location>
</feature>